<dbReference type="EC" id="4.3.1.18" evidence="11"/>
<dbReference type="InterPro" id="IPR001608">
    <property type="entry name" value="Ala_racemase_N"/>
</dbReference>
<dbReference type="Gene3D" id="2.40.37.20">
    <property type="entry name" value="D-serine dehydratase-like domain"/>
    <property type="match status" value="1"/>
</dbReference>
<evidence type="ECO:0000256" key="7">
    <source>
        <dbReference type="ARBA" id="ARBA00022898"/>
    </source>
</evidence>
<comment type="catalytic activity">
    <reaction evidence="9">
        <text>D-serine = pyruvate + NH4(+)</text>
        <dbReference type="Rhea" id="RHEA:13977"/>
        <dbReference type="ChEBI" id="CHEBI:15361"/>
        <dbReference type="ChEBI" id="CHEBI:28938"/>
        <dbReference type="ChEBI" id="CHEBI:35247"/>
        <dbReference type="EC" id="4.3.1.18"/>
    </reaction>
    <physiologicalReaction direction="left-to-right" evidence="9">
        <dbReference type="Rhea" id="RHEA:13978"/>
    </physiologicalReaction>
</comment>
<evidence type="ECO:0000256" key="4">
    <source>
        <dbReference type="ARBA" id="ARBA00022575"/>
    </source>
</evidence>
<name>A0A1V6TEZ4_9EURO</name>
<dbReference type="PANTHER" id="PTHR28004">
    <property type="entry name" value="ZGC:162816-RELATED"/>
    <property type="match status" value="1"/>
</dbReference>
<proteinExistence type="inferred from homology"/>
<dbReference type="AlphaFoldDB" id="A0A1V6TEZ4"/>
<dbReference type="GO" id="GO:0046872">
    <property type="term" value="F:metal ion binding"/>
    <property type="evidence" value="ECO:0007669"/>
    <property type="project" value="UniProtKB-KW"/>
</dbReference>
<evidence type="ECO:0000313" key="15">
    <source>
        <dbReference type="EMBL" id="OQE24490.1"/>
    </source>
</evidence>
<dbReference type="Gene3D" id="3.20.20.10">
    <property type="entry name" value="Alanine racemase"/>
    <property type="match status" value="1"/>
</dbReference>
<sequence>MPPHFPVESRCQLSILLDSICFLNLTLFRVSLFNCKSSSSKKNMATTPAVPTQVELLQRWGGKDIADLPKPAAVIDRAIVRRHCERMKKTIRSLGVQFRAHVKTHKTLEIAKMQLDSEDQSPKFIASTLLEIETLVRMLAGLKQAGRSPNILYGIPLVPSHITRLADLAAEIGEGSISAMIDHPDQIQYLQEFSAKTNFPVCVFVKVDTGYHRAGLPPISLNKNGLLEKLAEAEEAGHAKLLGLYSHSSLSYGAKNAEEAMEYLIGEIQGCKDALNRWLPLLPKDRELIISVGATPQAISSHNLVQGSSSSEAEELRSLLRQPATEQSEAQVKIELHAGNYPILDMQQVSTHARNGAGDLEEEIAMSVIAEVCSVYNDGEREKPEALVAAGTLALGREPCASYTGWGVLSNWRQTGDAKSGASRLIVERISQEHSIITWDKAAQSSIPLRVGQAVKVYPNHSCVTGAFYGFYFVIDSSTDEPCRVVDIWVRGRGGEVTDPLTMTRFQ</sequence>
<dbReference type="InterPro" id="IPR029066">
    <property type="entry name" value="PLP-binding_barrel"/>
</dbReference>
<dbReference type="Pfam" id="PF14031">
    <property type="entry name" value="D-ser_dehydrat"/>
    <property type="match status" value="1"/>
</dbReference>
<comment type="caution">
    <text evidence="15">The sequence shown here is derived from an EMBL/GenBank/DDBJ whole genome shotgun (WGS) entry which is preliminary data.</text>
</comment>
<evidence type="ECO:0000313" key="16">
    <source>
        <dbReference type="Proteomes" id="UP000191285"/>
    </source>
</evidence>
<comment type="similarity">
    <text evidence="3">Belongs to the DSD1 family.</text>
</comment>
<keyword evidence="7" id="KW-0663">Pyridoxal phosphate</keyword>
<dbReference type="GO" id="GO:0036088">
    <property type="term" value="P:D-serine catabolic process"/>
    <property type="evidence" value="ECO:0007669"/>
    <property type="project" value="TreeGrafter"/>
</dbReference>
<dbReference type="EMBL" id="MLKD01000007">
    <property type="protein sequence ID" value="OQE24490.1"/>
    <property type="molecule type" value="Genomic_DNA"/>
</dbReference>
<evidence type="ECO:0000256" key="11">
    <source>
        <dbReference type="ARBA" id="ARBA00066349"/>
    </source>
</evidence>
<evidence type="ECO:0000256" key="1">
    <source>
        <dbReference type="ARBA" id="ARBA00001933"/>
    </source>
</evidence>
<keyword evidence="5" id="KW-0479">Metal-binding</keyword>
<keyword evidence="6" id="KW-0862">Zinc</keyword>
<organism evidence="15 16">
    <name type="scientific">Penicillium steckii</name>
    <dbReference type="NCBI Taxonomy" id="303698"/>
    <lineage>
        <taxon>Eukaryota</taxon>
        <taxon>Fungi</taxon>
        <taxon>Dikarya</taxon>
        <taxon>Ascomycota</taxon>
        <taxon>Pezizomycotina</taxon>
        <taxon>Eurotiomycetes</taxon>
        <taxon>Eurotiomycetidae</taxon>
        <taxon>Eurotiales</taxon>
        <taxon>Aspergillaceae</taxon>
        <taxon>Penicillium</taxon>
    </lineage>
</organism>
<dbReference type="GO" id="GO:0008721">
    <property type="term" value="F:D-serine ammonia-lyase activity"/>
    <property type="evidence" value="ECO:0007669"/>
    <property type="project" value="UniProtKB-EC"/>
</dbReference>
<dbReference type="GO" id="GO:0009636">
    <property type="term" value="P:response to toxic substance"/>
    <property type="evidence" value="ECO:0007669"/>
    <property type="project" value="UniProtKB-KW"/>
</dbReference>
<evidence type="ECO:0000259" key="14">
    <source>
        <dbReference type="SMART" id="SM01119"/>
    </source>
</evidence>
<dbReference type="PANTHER" id="PTHR28004:SF2">
    <property type="entry name" value="D-SERINE DEHYDRATASE"/>
    <property type="match status" value="1"/>
</dbReference>
<dbReference type="InterPro" id="IPR051466">
    <property type="entry name" value="D-amino_acid_metab_enzyme"/>
</dbReference>
<evidence type="ECO:0000256" key="10">
    <source>
        <dbReference type="ARBA" id="ARBA00055764"/>
    </source>
</evidence>
<dbReference type="FunFam" id="3.20.20.10:FF:000016">
    <property type="entry name" value="D-serine dehydratase"/>
    <property type="match status" value="1"/>
</dbReference>
<dbReference type="InterPro" id="IPR026956">
    <property type="entry name" value="D-ser_dehydrat-like_dom"/>
</dbReference>
<dbReference type="OrthoDB" id="20198at2759"/>
<evidence type="ECO:0000256" key="3">
    <source>
        <dbReference type="ARBA" id="ARBA00005323"/>
    </source>
</evidence>
<comment type="function">
    <text evidence="10">Catalyzes the conversion of D-serine to pyruvate and ammonia. May play a role in D-serine detoxification.</text>
</comment>
<keyword evidence="4" id="KW-0216">Detoxification</keyword>
<keyword evidence="16" id="KW-1185">Reference proteome</keyword>
<accession>A0A1V6TEZ4</accession>
<dbReference type="Pfam" id="PF01168">
    <property type="entry name" value="Ala_racemase_N"/>
    <property type="match status" value="1"/>
</dbReference>
<dbReference type="InterPro" id="IPR042208">
    <property type="entry name" value="D-ser_dehydrat-like_sf"/>
</dbReference>
<evidence type="ECO:0000256" key="6">
    <source>
        <dbReference type="ARBA" id="ARBA00022833"/>
    </source>
</evidence>
<gene>
    <name evidence="15" type="ORF">PENSTE_c007G00753</name>
</gene>
<protein>
    <recommendedName>
        <fullName evidence="12">D-serine dehydratase</fullName>
        <ecNumber evidence="11">4.3.1.18</ecNumber>
    </recommendedName>
    <alternativeName>
        <fullName evidence="13">D-serine deaminase</fullName>
    </alternativeName>
</protein>
<comment type="cofactor">
    <cofactor evidence="1">
        <name>pyridoxal 5'-phosphate</name>
        <dbReference type="ChEBI" id="CHEBI:597326"/>
    </cofactor>
</comment>
<keyword evidence="8" id="KW-0456">Lyase</keyword>
<evidence type="ECO:0000256" key="9">
    <source>
        <dbReference type="ARBA" id="ARBA00051198"/>
    </source>
</evidence>
<evidence type="ECO:0000256" key="2">
    <source>
        <dbReference type="ARBA" id="ARBA00001947"/>
    </source>
</evidence>
<dbReference type="Proteomes" id="UP000191285">
    <property type="component" value="Unassembled WGS sequence"/>
</dbReference>
<comment type="cofactor">
    <cofactor evidence="2">
        <name>Zn(2+)</name>
        <dbReference type="ChEBI" id="CHEBI:29105"/>
    </cofactor>
</comment>
<evidence type="ECO:0000256" key="12">
    <source>
        <dbReference type="ARBA" id="ARBA00069616"/>
    </source>
</evidence>
<evidence type="ECO:0000256" key="13">
    <source>
        <dbReference type="ARBA" id="ARBA00075219"/>
    </source>
</evidence>
<dbReference type="SMART" id="SM01119">
    <property type="entry name" value="D-ser_dehydrat"/>
    <property type="match status" value="1"/>
</dbReference>
<dbReference type="SUPFAM" id="SSF51419">
    <property type="entry name" value="PLP-binding barrel"/>
    <property type="match status" value="1"/>
</dbReference>
<evidence type="ECO:0000256" key="5">
    <source>
        <dbReference type="ARBA" id="ARBA00022723"/>
    </source>
</evidence>
<evidence type="ECO:0000256" key="8">
    <source>
        <dbReference type="ARBA" id="ARBA00023239"/>
    </source>
</evidence>
<reference evidence="16" key="1">
    <citation type="journal article" date="2017" name="Nat. Microbiol.">
        <title>Global analysis of biosynthetic gene clusters reveals vast potential of secondary metabolite production in Penicillium species.</title>
        <authorList>
            <person name="Nielsen J.C."/>
            <person name="Grijseels S."/>
            <person name="Prigent S."/>
            <person name="Ji B."/>
            <person name="Dainat J."/>
            <person name="Nielsen K.F."/>
            <person name="Frisvad J.C."/>
            <person name="Workman M."/>
            <person name="Nielsen J."/>
        </authorList>
    </citation>
    <scope>NUCLEOTIDE SEQUENCE [LARGE SCALE GENOMIC DNA]</scope>
    <source>
        <strain evidence="16">IBT 24891</strain>
    </source>
</reference>
<feature type="domain" description="D-serine dehydratase-like" evidence="14">
    <location>
        <begin position="365"/>
        <end position="476"/>
    </location>
</feature>